<evidence type="ECO:0000256" key="1">
    <source>
        <dbReference type="ARBA" id="ARBA00004251"/>
    </source>
</evidence>
<dbReference type="PROSITE" id="PS00232">
    <property type="entry name" value="CADHERIN_1"/>
    <property type="match status" value="3"/>
</dbReference>
<dbReference type="PRINTS" id="PR00205">
    <property type="entry name" value="CADHERIN"/>
</dbReference>
<dbReference type="SUPFAM" id="SSF49313">
    <property type="entry name" value="Cadherin-like"/>
    <property type="match status" value="7"/>
</dbReference>
<feature type="domain" description="Cadherin" evidence="14">
    <location>
        <begin position="163"/>
        <end position="272"/>
    </location>
</feature>
<feature type="compositionally biased region" description="Polar residues" evidence="12">
    <location>
        <begin position="950"/>
        <end position="960"/>
    </location>
</feature>
<keyword evidence="7" id="KW-0130">Cell adhesion</keyword>
<dbReference type="PANTHER" id="PTHR24028:SF146">
    <property type="entry name" value="CADHERIN 96CB, ISOFORM D-RELATED"/>
    <property type="match status" value="1"/>
</dbReference>
<comment type="subcellular location">
    <subcellularLocation>
        <location evidence="1">Cell membrane</location>
        <topology evidence="1">Single-pass type I membrane protein</topology>
    </subcellularLocation>
</comment>
<feature type="region of interest" description="Disordered" evidence="12">
    <location>
        <begin position="1074"/>
        <end position="1095"/>
    </location>
</feature>
<dbReference type="CDD" id="cd11304">
    <property type="entry name" value="Cadherin_repeat"/>
    <property type="match status" value="7"/>
</dbReference>
<feature type="domain" description="Cadherin" evidence="14">
    <location>
        <begin position="49"/>
        <end position="162"/>
    </location>
</feature>
<evidence type="ECO:0000256" key="9">
    <source>
        <dbReference type="ARBA" id="ARBA00023136"/>
    </source>
</evidence>
<feature type="transmembrane region" description="Helical" evidence="13">
    <location>
        <begin position="814"/>
        <end position="839"/>
    </location>
</feature>
<dbReference type="Gene3D" id="2.60.40.60">
    <property type="entry name" value="Cadherins"/>
    <property type="match status" value="7"/>
</dbReference>
<dbReference type="Pfam" id="PF00028">
    <property type="entry name" value="Cadherin"/>
    <property type="match status" value="6"/>
</dbReference>
<comment type="caution">
    <text evidence="15">The sequence shown here is derived from an EMBL/GenBank/DDBJ whole genome shotgun (WGS) entry which is preliminary data.</text>
</comment>
<gene>
    <name evidence="15" type="ORF">LSH36_288g04028</name>
</gene>
<evidence type="ECO:0000256" key="6">
    <source>
        <dbReference type="ARBA" id="ARBA00022837"/>
    </source>
</evidence>
<evidence type="ECO:0000313" key="16">
    <source>
        <dbReference type="Proteomes" id="UP001208570"/>
    </source>
</evidence>
<evidence type="ECO:0000256" key="7">
    <source>
        <dbReference type="ARBA" id="ARBA00022889"/>
    </source>
</evidence>
<dbReference type="FunFam" id="2.60.40.60:FF:000033">
    <property type="entry name" value="FAT atypical cadherin 1"/>
    <property type="match status" value="1"/>
</dbReference>
<dbReference type="InterPro" id="IPR020894">
    <property type="entry name" value="Cadherin_CS"/>
</dbReference>
<keyword evidence="3 13" id="KW-0812">Transmembrane</keyword>
<dbReference type="Pfam" id="PF08266">
    <property type="entry name" value="Cadherin_2"/>
    <property type="match status" value="1"/>
</dbReference>
<evidence type="ECO:0000256" key="10">
    <source>
        <dbReference type="ARBA" id="ARBA00023180"/>
    </source>
</evidence>
<dbReference type="InterPro" id="IPR015919">
    <property type="entry name" value="Cadherin-like_sf"/>
</dbReference>
<accession>A0AAD9JK70</accession>
<evidence type="ECO:0000256" key="12">
    <source>
        <dbReference type="SAM" id="MobiDB-lite"/>
    </source>
</evidence>
<keyword evidence="8 13" id="KW-1133">Transmembrane helix</keyword>
<evidence type="ECO:0000256" key="8">
    <source>
        <dbReference type="ARBA" id="ARBA00022989"/>
    </source>
</evidence>
<reference evidence="15" key="1">
    <citation type="journal article" date="2023" name="Mol. Biol. Evol.">
        <title>Third-Generation Sequencing Reveals the Adaptive Role of the Epigenome in Three Deep-Sea Polychaetes.</title>
        <authorList>
            <person name="Perez M."/>
            <person name="Aroh O."/>
            <person name="Sun Y."/>
            <person name="Lan Y."/>
            <person name="Juniper S.K."/>
            <person name="Young C.R."/>
            <person name="Angers B."/>
            <person name="Qian P.Y."/>
        </authorList>
    </citation>
    <scope>NUCLEOTIDE SEQUENCE</scope>
    <source>
        <strain evidence="15">P08H-3</strain>
    </source>
</reference>
<evidence type="ECO:0000256" key="5">
    <source>
        <dbReference type="ARBA" id="ARBA00022737"/>
    </source>
</evidence>
<keyword evidence="2" id="KW-1003">Cell membrane</keyword>
<dbReference type="FunFam" id="2.60.40.60:FF:000020">
    <property type="entry name" value="Dachsous cadherin-related 1b"/>
    <property type="match status" value="2"/>
</dbReference>
<evidence type="ECO:0000256" key="2">
    <source>
        <dbReference type="ARBA" id="ARBA00022475"/>
    </source>
</evidence>
<feature type="domain" description="Cadherin" evidence="14">
    <location>
        <begin position="701"/>
        <end position="814"/>
    </location>
</feature>
<feature type="region of interest" description="Disordered" evidence="12">
    <location>
        <begin position="867"/>
        <end position="889"/>
    </location>
</feature>
<feature type="domain" description="Cadherin" evidence="14">
    <location>
        <begin position="594"/>
        <end position="697"/>
    </location>
</feature>
<dbReference type="FunFam" id="2.60.40.60:FF:000007">
    <property type="entry name" value="Protocadherin alpha 2"/>
    <property type="match status" value="1"/>
</dbReference>
<dbReference type="FunFam" id="2.60.40.60:FF:000002">
    <property type="entry name" value="Protocadherin alpha 2"/>
    <property type="match status" value="1"/>
</dbReference>
<keyword evidence="6 11" id="KW-0106">Calcium</keyword>
<feature type="compositionally biased region" description="Polar residues" evidence="12">
    <location>
        <begin position="1001"/>
        <end position="1013"/>
    </location>
</feature>
<dbReference type="GO" id="GO:0005509">
    <property type="term" value="F:calcium ion binding"/>
    <property type="evidence" value="ECO:0007669"/>
    <property type="project" value="UniProtKB-UniRule"/>
</dbReference>
<keyword evidence="4" id="KW-0732">Signal</keyword>
<feature type="compositionally biased region" description="Polar residues" evidence="12">
    <location>
        <begin position="867"/>
        <end position="883"/>
    </location>
</feature>
<dbReference type="GO" id="GO:0005886">
    <property type="term" value="C:plasma membrane"/>
    <property type="evidence" value="ECO:0007669"/>
    <property type="project" value="UniProtKB-SubCell"/>
</dbReference>
<dbReference type="GO" id="GO:0007156">
    <property type="term" value="P:homophilic cell adhesion via plasma membrane adhesion molecules"/>
    <property type="evidence" value="ECO:0007669"/>
    <property type="project" value="InterPro"/>
</dbReference>
<evidence type="ECO:0000313" key="15">
    <source>
        <dbReference type="EMBL" id="KAK2153735.1"/>
    </source>
</evidence>
<feature type="domain" description="Cadherin" evidence="14">
    <location>
        <begin position="387"/>
        <end position="489"/>
    </location>
</feature>
<evidence type="ECO:0000256" key="11">
    <source>
        <dbReference type="PROSITE-ProRule" id="PRU00043"/>
    </source>
</evidence>
<dbReference type="AlphaFoldDB" id="A0AAD9JK70"/>
<dbReference type="SMART" id="SM00112">
    <property type="entry name" value="CA"/>
    <property type="match status" value="7"/>
</dbReference>
<evidence type="ECO:0000259" key="14">
    <source>
        <dbReference type="PROSITE" id="PS50268"/>
    </source>
</evidence>
<proteinExistence type="predicted"/>
<dbReference type="EMBL" id="JAODUP010000288">
    <property type="protein sequence ID" value="KAK2153735.1"/>
    <property type="molecule type" value="Genomic_DNA"/>
</dbReference>
<keyword evidence="5" id="KW-0677">Repeat</keyword>
<evidence type="ECO:0000256" key="3">
    <source>
        <dbReference type="ARBA" id="ARBA00022692"/>
    </source>
</evidence>
<feature type="region of interest" description="Disordered" evidence="12">
    <location>
        <begin position="940"/>
        <end position="1025"/>
    </location>
</feature>
<dbReference type="PROSITE" id="PS50268">
    <property type="entry name" value="CADHERIN_2"/>
    <property type="match status" value="7"/>
</dbReference>
<dbReference type="PANTHER" id="PTHR24028">
    <property type="entry name" value="CADHERIN-87A"/>
    <property type="match status" value="1"/>
</dbReference>
<dbReference type="InterPro" id="IPR002126">
    <property type="entry name" value="Cadherin-like_dom"/>
</dbReference>
<keyword evidence="10" id="KW-0325">Glycoprotein</keyword>
<sequence>MSTCTKVKGNCSLLFGRRTPKCGPVNITLLRYVFYLSILMSQIWPTVTDSPRQLQLSYTLTEERDPVSTVVAKLLEEQLIKDVVSDVDNKYFQFISDIPRFFKLDTDTGVLTVAKPVDRDVLCPNRVKCQIKFSLTLQPVTPVTLITVIINILDINDHSPGFEEVHITKSIPESTLPGYTYVLPKVTDPDSPQYSVQAYELLTQTDKFELRTTEKPDGSQEVRLVLKSSLDRESTAEYNLEVVAWDGGQPPKSGTLYITIVVSDTNDNNPIFDQDTYEVSIPENVDSGYFVVGVHAVDLDSGLNSDIVYQFSVDTAVNLGHVFAINNKTGEITVKGNVDYEEAAILYLTVEARDRGADPVPAETLVIVHVEDVNDHAPEILVHTLGGPGIQQATVLEGATTGTFVARVVVTDKDSGDNGRYNCSLHEEHFVLDPLGSDFLITTRGELDREKRTEYSLAVSCQDFGRQPQTTITYIKVNIRDLNDNSPSFSKLSYFSQIKENNIPGAVLLKVNATDQDEDKNAEIVYSIQGQEAQRFEIDPITGVVKASISLDRERQSRHNIPLVATDKGDSARSGTATLVVDVLDDNDKAPLFTLDVYTFSVPENENSDLEVGFVQAMDADSERFNKHTFSLKTTLDSPFQISPTTGRISTNRVLDREEQSIYSIIVVAIDTSEPFFSSSATASIYVMDRNDNPPRFTFPTPNNNTVYISNQVPLGQIITKVTAEDADIDRNGRVAYEIIHASQEGLFTIDRNSGAIVVGADLTNLDNKTFTLSIIASDNGPSPMSTSVTLSIVINKTLSMAYQTSIEDVGPNVIILVSVACVSGVLIVSLILAIVIMLRKQQHTHNKHQYNSRMEALKVTSTADSQKVKVTQKGEFSNQNGSGPVKDKSQDFIMELQSSGEMKPQVPQPFPSNYSVVGNKCNKVDLSLEKSRQWLETLEHPTQVDLEGNGQSKTSNSGPHISPEPCPSGSAKTQTIAIQPLKSCLKNPLPGSVRKESGDSDSVNSAAPSATDSGRGASEQEDVLPSRVIIYSPDGSPLPGPEKWGKVIQHVNKSYDSMKRPIIGYPNVSTSPWQRTAAQQQFHSQESSSPNNLNTNDVYVRENEKNRIVLKSFGKTSTGHSMDGEPSTRCVQSTINPLYNVDNSYQNLNHKSCQLSIRHVYSPVSVSDTNELTKSSISMSRHQTRQHPDDEEEDEEVSNVSGSYIMNTTTRHTGEIFNDVVV</sequence>
<dbReference type="InterPro" id="IPR050174">
    <property type="entry name" value="Protocadherin/Cadherin-CA"/>
</dbReference>
<name>A0AAD9JK70_9ANNE</name>
<feature type="domain" description="Cadherin" evidence="14">
    <location>
        <begin position="273"/>
        <end position="380"/>
    </location>
</feature>
<evidence type="ECO:0000256" key="13">
    <source>
        <dbReference type="SAM" id="Phobius"/>
    </source>
</evidence>
<dbReference type="InterPro" id="IPR013164">
    <property type="entry name" value="Cadherin_N"/>
</dbReference>
<evidence type="ECO:0000256" key="4">
    <source>
        <dbReference type="ARBA" id="ARBA00022729"/>
    </source>
</evidence>
<keyword evidence="16" id="KW-1185">Reference proteome</keyword>
<keyword evidence="9 13" id="KW-0472">Membrane</keyword>
<organism evidence="15 16">
    <name type="scientific">Paralvinella palmiformis</name>
    <dbReference type="NCBI Taxonomy" id="53620"/>
    <lineage>
        <taxon>Eukaryota</taxon>
        <taxon>Metazoa</taxon>
        <taxon>Spiralia</taxon>
        <taxon>Lophotrochozoa</taxon>
        <taxon>Annelida</taxon>
        <taxon>Polychaeta</taxon>
        <taxon>Sedentaria</taxon>
        <taxon>Canalipalpata</taxon>
        <taxon>Terebellida</taxon>
        <taxon>Terebelliformia</taxon>
        <taxon>Alvinellidae</taxon>
        <taxon>Paralvinella</taxon>
    </lineage>
</organism>
<dbReference type="FunFam" id="2.60.40.60:FF:000092">
    <property type="entry name" value="Protocadherin 8"/>
    <property type="match status" value="1"/>
</dbReference>
<protein>
    <recommendedName>
        <fullName evidence="14">Cadherin domain-containing protein</fullName>
    </recommendedName>
</protein>
<feature type="domain" description="Cadherin" evidence="14">
    <location>
        <begin position="490"/>
        <end position="593"/>
    </location>
</feature>
<feature type="compositionally biased region" description="Polar residues" evidence="12">
    <location>
        <begin position="1168"/>
        <end position="1182"/>
    </location>
</feature>
<feature type="region of interest" description="Disordered" evidence="12">
    <location>
        <begin position="1168"/>
        <end position="1198"/>
    </location>
</feature>
<dbReference type="Proteomes" id="UP001208570">
    <property type="component" value="Unassembled WGS sequence"/>
</dbReference>